<feature type="domain" description="Pyrin" evidence="1">
    <location>
        <begin position="1"/>
        <end position="89"/>
    </location>
</feature>
<dbReference type="Proteomes" id="UP000265080">
    <property type="component" value="Chromosome 17"/>
</dbReference>
<dbReference type="GeneTree" id="ENSGT01150000287555"/>
<dbReference type="PROSITE" id="PS50824">
    <property type="entry name" value="DAPIN"/>
    <property type="match status" value="1"/>
</dbReference>
<dbReference type="OMA" id="CISNSIQ"/>
<name>A0A3P8STQ7_AMPPE</name>
<dbReference type="InterPro" id="IPR011029">
    <property type="entry name" value="DEATH-like_dom_sf"/>
</dbReference>
<reference evidence="2 3" key="1">
    <citation type="submission" date="2018-03" db="EMBL/GenBank/DDBJ databases">
        <title>Finding Nemo's genes: A chromosome-scale reference assembly of the genome of the orange clownfish Amphiprion percula.</title>
        <authorList>
            <person name="Lehmann R."/>
        </authorList>
    </citation>
    <scope>NUCLEOTIDE SEQUENCE</scope>
</reference>
<reference evidence="2" key="2">
    <citation type="submission" date="2025-08" db="UniProtKB">
        <authorList>
            <consortium name="Ensembl"/>
        </authorList>
    </citation>
    <scope>IDENTIFICATION</scope>
</reference>
<evidence type="ECO:0000313" key="2">
    <source>
        <dbReference type="Ensembl" id="ENSAPEP00000015156.1"/>
    </source>
</evidence>
<dbReference type="AlphaFoldDB" id="A0A3P8STQ7"/>
<dbReference type="Pfam" id="PF02758">
    <property type="entry name" value="PYRIN"/>
    <property type="match status" value="1"/>
</dbReference>
<dbReference type="SUPFAM" id="SSF47986">
    <property type="entry name" value="DEATH domain"/>
    <property type="match status" value="1"/>
</dbReference>
<proteinExistence type="predicted"/>
<dbReference type="InterPro" id="IPR004020">
    <property type="entry name" value="DAPIN"/>
</dbReference>
<dbReference type="Ensembl" id="ENSAPET00000015549.1">
    <property type="protein sequence ID" value="ENSAPEP00000015156.1"/>
    <property type="gene ID" value="ENSAPEG00000010801.1"/>
</dbReference>
<dbReference type="SMART" id="SM01289">
    <property type="entry name" value="PYRIN"/>
    <property type="match status" value="1"/>
</dbReference>
<evidence type="ECO:0000313" key="3">
    <source>
        <dbReference type="Proteomes" id="UP000265080"/>
    </source>
</evidence>
<reference evidence="2" key="3">
    <citation type="submission" date="2025-09" db="UniProtKB">
        <authorList>
            <consortium name="Ensembl"/>
        </authorList>
    </citation>
    <scope>IDENTIFICATION</scope>
</reference>
<protein>
    <recommendedName>
        <fullName evidence="1">Pyrin domain-containing protein</fullName>
    </recommendedName>
</protein>
<organism evidence="2 3">
    <name type="scientific">Amphiprion percula</name>
    <name type="common">Orange clownfish</name>
    <name type="synonym">Lutjanus percula</name>
    <dbReference type="NCBI Taxonomy" id="161767"/>
    <lineage>
        <taxon>Eukaryota</taxon>
        <taxon>Metazoa</taxon>
        <taxon>Chordata</taxon>
        <taxon>Craniata</taxon>
        <taxon>Vertebrata</taxon>
        <taxon>Euteleostomi</taxon>
        <taxon>Actinopterygii</taxon>
        <taxon>Neopterygii</taxon>
        <taxon>Teleostei</taxon>
        <taxon>Neoteleostei</taxon>
        <taxon>Acanthomorphata</taxon>
        <taxon>Ovalentaria</taxon>
        <taxon>Pomacentridae</taxon>
        <taxon>Amphiprion</taxon>
    </lineage>
</organism>
<sequence>MTSEVLLNILYELDDDQLSIFQWFLQKPNIVQGLPGIKKSRLQTLDRCKTVDVMVETYGLQGAVQVTRVVLEKIPRNDLDEKQENSCISNSIQDLYNMWSLINV</sequence>
<keyword evidence="3" id="KW-1185">Reference proteome</keyword>
<evidence type="ECO:0000259" key="1">
    <source>
        <dbReference type="PROSITE" id="PS50824"/>
    </source>
</evidence>
<dbReference type="Gene3D" id="1.10.533.10">
    <property type="entry name" value="Death Domain, Fas"/>
    <property type="match status" value="1"/>
</dbReference>
<accession>A0A3P8STQ7</accession>